<geneLocation type="plasmid" evidence="1 2">
    <name>p2Cn27606</name>
</geneLocation>
<keyword evidence="2" id="KW-1185">Reference proteome</keyword>
<comment type="caution">
    <text evidence="1">The sequence shown here is derived from an EMBL/GenBank/DDBJ whole genome shotgun (WGS) entry which is preliminary data.</text>
</comment>
<evidence type="ECO:0000313" key="1">
    <source>
        <dbReference type="EMBL" id="KEI11455.1"/>
    </source>
</evidence>
<proteinExistence type="predicted"/>
<dbReference type="Proteomes" id="UP000027770">
    <property type="component" value="Plasmid p2Cn27606"/>
</dbReference>
<evidence type="ECO:0000313" key="2">
    <source>
        <dbReference type="Proteomes" id="UP000027770"/>
    </source>
</evidence>
<dbReference type="EMBL" id="JENW01000167">
    <property type="protein sequence ID" value="KEI11455.1"/>
    <property type="molecule type" value="Genomic_DNA"/>
</dbReference>
<keyword evidence="1" id="KW-0614">Plasmid</keyword>
<protein>
    <submittedName>
        <fullName evidence="1">Uncharacterized protein</fullName>
    </submittedName>
</protein>
<dbReference type="RefSeq" id="WP_039222529.1">
    <property type="nucleotide sequence ID" value="NZ_CM003350.1"/>
</dbReference>
<organism evidence="1 2">
    <name type="scientific">Clostridium novyi B str. ATCC 27606</name>
    <dbReference type="NCBI Taxonomy" id="1443123"/>
    <lineage>
        <taxon>Bacteria</taxon>
        <taxon>Bacillati</taxon>
        <taxon>Bacillota</taxon>
        <taxon>Clostridia</taxon>
        <taxon>Eubacteriales</taxon>
        <taxon>Clostridiaceae</taxon>
        <taxon>Clostridium</taxon>
    </lineage>
</organism>
<sequence>MNKRKSKPVPFSDNEKQLLEWAENQDKPFATYIKDLIRKDMKESEFLSNKNMIKDVVKEVLGEMNFNAPIKVEKTETTKKKKKAIKGVLNSLNR</sequence>
<name>A0AA40IRR5_CLONO</name>
<dbReference type="AlphaFoldDB" id="A0AA40IRR5"/>
<reference evidence="2" key="1">
    <citation type="journal article" date="2014" name="PLoS ONE">
        <title>Plasmidome interchange between Clostridium botulinum, Clostridium novyi and Clostridium haemolyticum converts strains of independent lineages into distinctly different pathogens.</title>
        <authorList>
            <person name="Skarin H."/>
            <person name="Segerman B."/>
        </authorList>
    </citation>
    <scope>NUCLEOTIDE SEQUENCE [LARGE SCALE GENOMIC DNA]</scope>
    <source>
        <strain evidence="2">ATCC 27606</strain>
    </source>
</reference>
<accession>A0AA40IRR5</accession>
<gene>
    <name evidence="1" type="ORF">Z959_p0018</name>
</gene>